<keyword evidence="2" id="KW-1185">Reference proteome</keyword>
<dbReference type="RefSeq" id="WP_186916264.1">
    <property type="nucleotide sequence ID" value="NZ_JACOFZ010000002.1"/>
</dbReference>
<evidence type="ECO:0000313" key="1">
    <source>
        <dbReference type="EMBL" id="MBC3881259.1"/>
    </source>
</evidence>
<dbReference type="AlphaFoldDB" id="A0A923HU51"/>
<evidence type="ECO:0000313" key="2">
    <source>
        <dbReference type="Proteomes" id="UP000627446"/>
    </source>
</evidence>
<sequence length="92" mass="9818">MAPFDNQSLINDKYEVVKDSSDFSVNTPATQKTCTQTCGCTSDIGADFYVPPQQQLSSGDLDVPATQKTCTQTCGCSGDGLEQIDYIAPALK</sequence>
<comment type="caution">
    <text evidence="1">The sequence shown here is derived from an EMBL/GenBank/DDBJ whole genome shotgun (WGS) entry which is preliminary data.</text>
</comment>
<dbReference type="EMBL" id="JACOFZ010000002">
    <property type="protein sequence ID" value="MBC3881259.1"/>
    <property type="molecule type" value="Genomic_DNA"/>
</dbReference>
<name>A0A923HU51_9BURK</name>
<accession>A0A923HU51</accession>
<dbReference type="Proteomes" id="UP000627446">
    <property type="component" value="Unassembled WGS sequence"/>
</dbReference>
<proteinExistence type="predicted"/>
<protein>
    <submittedName>
        <fullName evidence="1">Uncharacterized protein</fullName>
    </submittedName>
</protein>
<gene>
    <name evidence="1" type="ORF">H8K36_07745</name>
</gene>
<organism evidence="1 2">
    <name type="scientific">Undibacterium nitidum</name>
    <dbReference type="NCBI Taxonomy" id="2762298"/>
    <lineage>
        <taxon>Bacteria</taxon>
        <taxon>Pseudomonadati</taxon>
        <taxon>Pseudomonadota</taxon>
        <taxon>Betaproteobacteria</taxon>
        <taxon>Burkholderiales</taxon>
        <taxon>Oxalobacteraceae</taxon>
        <taxon>Undibacterium</taxon>
    </lineage>
</organism>
<reference evidence="1" key="1">
    <citation type="submission" date="2020-08" db="EMBL/GenBank/DDBJ databases">
        <title>Novel species isolated from subtropical streams in China.</title>
        <authorList>
            <person name="Lu H."/>
        </authorList>
    </citation>
    <scope>NUCLEOTIDE SEQUENCE</scope>
    <source>
        <strain evidence="1">LX22W</strain>
    </source>
</reference>